<organism evidence="8">
    <name type="scientific">Pedococcus sp. KACC 23699</name>
    <dbReference type="NCBI Taxonomy" id="3149228"/>
    <lineage>
        <taxon>Bacteria</taxon>
        <taxon>Bacillati</taxon>
        <taxon>Actinomycetota</taxon>
        <taxon>Actinomycetes</taxon>
        <taxon>Micrococcales</taxon>
        <taxon>Intrasporangiaceae</taxon>
        <taxon>Pedococcus</taxon>
    </lineage>
</organism>
<accession>A0AAU7JSV3</accession>
<keyword evidence="2" id="KW-1003">Cell membrane</keyword>
<evidence type="ECO:0000256" key="5">
    <source>
        <dbReference type="ARBA" id="ARBA00023136"/>
    </source>
</evidence>
<evidence type="ECO:0000256" key="2">
    <source>
        <dbReference type="ARBA" id="ARBA00022475"/>
    </source>
</evidence>
<proteinExistence type="predicted"/>
<sequence>MSRMAAGMIDGVVVVLILAIGYVVLAASKFLLHPRGFTFPAVAPLFSLAASFVVLVVYQTLAWWLTGRTYGDLVMGLRVVSSRGRRLPLWSAFVRSVFIAWFPIGIMWVAVSRENRSVQDVVLRTSVIYDWQPSGGPHQLSHEGIRRAAGHE</sequence>
<dbReference type="AlphaFoldDB" id="A0AAU7JSV3"/>
<dbReference type="EMBL" id="CP157483">
    <property type="protein sequence ID" value="XBO43361.1"/>
    <property type="molecule type" value="Genomic_DNA"/>
</dbReference>
<evidence type="ECO:0000256" key="1">
    <source>
        <dbReference type="ARBA" id="ARBA00004651"/>
    </source>
</evidence>
<feature type="domain" description="RDD" evidence="7">
    <location>
        <begin position="1"/>
        <end position="122"/>
    </location>
</feature>
<name>A0AAU7JSV3_9MICO</name>
<keyword evidence="5 6" id="KW-0472">Membrane</keyword>
<evidence type="ECO:0000313" key="8">
    <source>
        <dbReference type="EMBL" id="XBO43361.1"/>
    </source>
</evidence>
<protein>
    <submittedName>
        <fullName evidence="8">RDD family protein</fullName>
    </submittedName>
</protein>
<dbReference type="GO" id="GO:0005886">
    <property type="term" value="C:plasma membrane"/>
    <property type="evidence" value="ECO:0007669"/>
    <property type="project" value="UniProtKB-SubCell"/>
</dbReference>
<gene>
    <name evidence="8" type="ORF">ABEG17_17635</name>
</gene>
<reference evidence="8" key="1">
    <citation type="submission" date="2024-05" db="EMBL/GenBank/DDBJ databases">
        <authorList>
            <person name="Kim S."/>
            <person name="Heo J."/>
            <person name="Choi H."/>
            <person name="Choi Y."/>
            <person name="Kwon S.-W."/>
            <person name="Kim Y."/>
        </authorList>
    </citation>
    <scope>NUCLEOTIDE SEQUENCE</scope>
    <source>
        <strain evidence="8">KACC 23699</strain>
    </source>
</reference>
<keyword evidence="4 6" id="KW-1133">Transmembrane helix</keyword>
<evidence type="ECO:0000259" key="7">
    <source>
        <dbReference type="Pfam" id="PF06271"/>
    </source>
</evidence>
<feature type="transmembrane region" description="Helical" evidence="6">
    <location>
        <begin position="87"/>
        <end position="111"/>
    </location>
</feature>
<feature type="transmembrane region" description="Helical" evidence="6">
    <location>
        <begin position="42"/>
        <end position="66"/>
    </location>
</feature>
<dbReference type="Pfam" id="PF06271">
    <property type="entry name" value="RDD"/>
    <property type="match status" value="1"/>
</dbReference>
<dbReference type="InterPro" id="IPR051791">
    <property type="entry name" value="Pra-immunoreactive"/>
</dbReference>
<dbReference type="InterPro" id="IPR010432">
    <property type="entry name" value="RDD"/>
</dbReference>
<evidence type="ECO:0000256" key="6">
    <source>
        <dbReference type="SAM" id="Phobius"/>
    </source>
</evidence>
<evidence type="ECO:0000256" key="3">
    <source>
        <dbReference type="ARBA" id="ARBA00022692"/>
    </source>
</evidence>
<keyword evidence="3 6" id="KW-0812">Transmembrane</keyword>
<dbReference type="RefSeq" id="WP_406830795.1">
    <property type="nucleotide sequence ID" value="NZ_CP157483.1"/>
</dbReference>
<comment type="subcellular location">
    <subcellularLocation>
        <location evidence="1">Cell membrane</location>
        <topology evidence="1">Multi-pass membrane protein</topology>
    </subcellularLocation>
</comment>
<dbReference type="PANTHER" id="PTHR36115">
    <property type="entry name" value="PROLINE-RICH ANTIGEN HOMOLOG-RELATED"/>
    <property type="match status" value="1"/>
</dbReference>
<evidence type="ECO:0000256" key="4">
    <source>
        <dbReference type="ARBA" id="ARBA00022989"/>
    </source>
</evidence>